<evidence type="ECO:0000256" key="1">
    <source>
        <dbReference type="ARBA" id="ARBA00005913"/>
    </source>
</evidence>
<comment type="caution">
    <text evidence="4">The sequence shown here is derived from an EMBL/GenBank/DDBJ whole genome shotgun (WGS) entry which is preliminary data.</text>
</comment>
<dbReference type="Pfam" id="PF10241">
    <property type="entry name" value="KxDL"/>
    <property type="match status" value="1"/>
</dbReference>
<dbReference type="AlphaFoldDB" id="A0AAV2A9K3"/>
<dbReference type="Proteomes" id="UP001497382">
    <property type="component" value="Unassembled WGS sequence"/>
</dbReference>
<dbReference type="GO" id="GO:0032418">
    <property type="term" value="P:lysosome localization"/>
    <property type="evidence" value="ECO:0007669"/>
    <property type="project" value="TreeGrafter"/>
</dbReference>
<reference evidence="4 5" key="1">
    <citation type="submission" date="2024-04" db="EMBL/GenBank/DDBJ databases">
        <authorList>
            <person name="Rising A."/>
            <person name="Reimegard J."/>
            <person name="Sonavane S."/>
            <person name="Akerstrom W."/>
            <person name="Nylinder S."/>
            <person name="Hedman E."/>
            <person name="Kallberg Y."/>
        </authorList>
    </citation>
    <scope>NUCLEOTIDE SEQUENCE [LARGE SCALE GENOMIC DNA]</scope>
</reference>
<keyword evidence="5" id="KW-1185">Reference proteome</keyword>
<dbReference type="PANTHER" id="PTHR13511">
    <property type="entry name" value="KXDL MOTIF-CONTAINING PROTEIN 1"/>
    <property type="match status" value="1"/>
</dbReference>
<dbReference type="InterPro" id="IPR039843">
    <property type="entry name" value="KXD1-like"/>
</dbReference>
<dbReference type="EMBL" id="CAXIEN010000134">
    <property type="protein sequence ID" value="CAL1280676.1"/>
    <property type="molecule type" value="Genomic_DNA"/>
</dbReference>
<evidence type="ECO:0000256" key="2">
    <source>
        <dbReference type="SAM" id="MobiDB-lite"/>
    </source>
</evidence>
<organism evidence="4 5">
    <name type="scientific">Larinioides sclopetarius</name>
    <dbReference type="NCBI Taxonomy" id="280406"/>
    <lineage>
        <taxon>Eukaryota</taxon>
        <taxon>Metazoa</taxon>
        <taxon>Ecdysozoa</taxon>
        <taxon>Arthropoda</taxon>
        <taxon>Chelicerata</taxon>
        <taxon>Arachnida</taxon>
        <taxon>Araneae</taxon>
        <taxon>Araneomorphae</taxon>
        <taxon>Entelegynae</taxon>
        <taxon>Araneoidea</taxon>
        <taxon>Araneidae</taxon>
        <taxon>Larinioides</taxon>
    </lineage>
</organism>
<dbReference type="InterPro" id="IPR019371">
    <property type="entry name" value="KxDL_dom"/>
</dbReference>
<protein>
    <recommendedName>
        <fullName evidence="3">KxDL domain-containing protein</fullName>
    </recommendedName>
</protein>
<evidence type="ECO:0000259" key="3">
    <source>
        <dbReference type="Pfam" id="PF10241"/>
    </source>
</evidence>
<evidence type="ECO:0000313" key="5">
    <source>
        <dbReference type="Proteomes" id="UP001497382"/>
    </source>
</evidence>
<name>A0AAV2A9K3_9ARAC</name>
<evidence type="ECO:0000313" key="4">
    <source>
        <dbReference type="EMBL" id="CAL1280676.1"/>
    </source>
</evidence>
<feature type="compositionally biased region" description="Low complexity" evidence="2">
    <location>
        <begin position="151"/>
        <end position="177"/>
    </location>
</feature>
<proteinExistence type="inferred from homology"/>
<comment type="similarity">
    <text evidence="1">Belongs to the KXD1 family.</text>
</comment>
<gene>
    <name evidence="4" type="ORF">LARSCL_LOCUS11102</name>
</gene>
<feature type="domain" description="KxDL" evidence="3">
    <location>
        <begin position="32"/>
        <end position="117"/>
    </location>
</feature>
<dbReference type="GO" id="GO:0099078">
    <property type="term" value="C:BORC complex"/>
    <property type="evidence" value="ECO:0007669"/>
    <property type="project" value="TreeGrafter"/>
</dbReference>
<feature type="region of interest" description="Disordered" evidence="2">
    <location>
        <begin position="128"/>
        <end position="177"/>
    </location>
</feature>
<dbReference type="PANTHER" id="PTHR13511:SF0">
    <property type="entry name" value="KXDL MOTIF-CONTAINING PROTEIN 1"/>
    <property type="match status" value="1"/>
</dbReference>
<sequence>MNASNSQDSNAAIGDSCASLNNASAPVVFVQSLQHQVNEHDINAIIQSQKHMLARFEKTNEMLANCNSLLATRYVTASKELKKHISFLVELKKDLETIFRRIRFLKMKLSQQYSEAFSASSSVFNVLDEEEEQDEKEKLPSKPANEVNVTSTANASSSGSRESSPCSFTSPSTSDTG</sequence>
<accession>A0AAV2A9K3</accession>